<accession>A0A6F9DP58</accession>
<evidence type="ECO:0000256" key="7">
    <source>
        <dbReference type="RuleBase" id="RU003654"/>
    </source>
</evidence>
<dbReference type="GO" id="GO:0047498">
    <property type="term" value="F:calcium-dependent phospholipase A2 activity"/>
    <property type="evidence" value="ECO:0007669"/>
    <property type="project" value="TreeGrafter"/>
</dbReference>
<dbReference type="InterPro" id="IPR033113">
    <property type="entry name" value="PLA2_histidine"/>
</dbReference>
<feature type="binding site" evidence="5">
    <location>
        <position position="73"/>
    </location>
    <ligand>
        <name>Ca(2+)</name>
        <dbReference type="ChEBI" id="CHEBI:29108"/>
    </ligand>
</feature>
<evidence type="ECO:0000256" key="9">
    <source>
        <dbReference type="SAM" id="MobiDB-lite"/>
    </source>
</evidence>
<feature type="active site" evidence="4">
    <location>
        <position position="151"/>
    </location>
</feature>
<keyword evidence="5 8" id="KW-0106">Calcium</keyword>
<proteinExistence type="evidence at transcript level"/>
<keyword evidence="8" id="KW-0443">Lipid metabolism</keyword>
<sequence>MWRHRFLVLTYVYSVLTTNLYVEAVARPTEYLSEVKQNTVKRLRRSAINFHQAIRCYQPSVNILGTYGDYGCYCGVNGNRGYAAKALDETDECCKQHDSCYDEAVKVEKTMWESLWLVGQPLLKSYNVDCLNDEVVCGKNSPYQDKICSCDKEAAKCFHAASVRYRPQLFNIDVNKYCEKDSKTDGLNLTYYENRYPQREQMATTVQTPVKEERALLNSTKESTNENSTKQVNQQKTKDEDVAYMQVNFTTAFEEIKQEENSFKLKENKNRNETNKSYSRTSKPEQQPLTKSIATSPKVSKNATSGNVNNPLKRPALRTVLKTKRMPAAEEQERTGRLREHPKRPDTKRVVNQQSFANKNPNDPSGCAEITRNNLYYMLHATLYAILFNFYAM</sequence>
<reference evidence="11" key="1">
    <citation type="submission" date="2020-04" db="EMBL/GenBank/DDBJ databases">
        <authorList>
            <person name="Neveu A P."/>
        </authorList>
    </citation>
    <scope>NUCLEOTIDE SEQUENCE</scope>
    <source>
        <tissue evidence="11">Whole embryo</tissue>
    </source>
</reference>
<evidence type="ECO:0000313" key="11">
    <source>
        <dbReference type="EMBL" id="CAB3264919.1"/>
    </source>
</evidence>
<feature type="disulfide bond" evidence="6">
    <location>
        <begin position="74"/>
        <end position="94"/>
    </location>
</feature>
<evidence type="ECO:0000256" key="6">
    <source>
        <dbReference type="PIRSR" id="PIRSR601211-3"/>
    </source>
</evidence>
<dbReference type="GO" id="GO:0050482">
    <property type="term" value="P:arachidonate secretion"/>
    <property type="evidence" value="ECO:0007669"/>
    <property type="project" value="InterPro"/>
</dbReference>
<protein>
    <recommendedName>
        <fullName evidence="8">Phospholipase A2</fullName>
        <ecNumber evidence="8">3.1.1.4</ecNumber>
    </recommendedName>
</protein>
<feature type="chain" id="PRO_5026374101" description="Phospholipase A2" evidence="8">
    <location>
        <begin position="18"/>
        <end position="393"/>
    </location>
</feature>
<feature type="domain" description="Phospholipase A2-like central" evidence="10">
    <location>
        <begin position="46"/>
        <end position="179"/>
    </location>
</feature>
<keyword evidence="2 8" id="KW-0964">Secreted</keyword>
<feature type="binding site" evidence="5">
    <location>
        <position position="75"/>
    </location>
    <ligand>
        <name>Ca(2+)</name>
        <dbReference type="ChEBI" id="CHEBI:29108"/>
    </ligand>
</feature>
<feature type="signal peptide" evidence="8">
    <location>
        <begin position="1"/>
        <end position="17"/>
    </location>
</feature>
<dbReference type="AlphaFoldDB" id="A0A6F9DP58"/>
<feature type="disulfide bond" evidence="6">
    <location>
        <begin position="100"/>
        <end position="150"/>
    </location>
</feature>
<keyword evidence="8" id="KW-0732">Signal</keyword>
<keyword evidence="3 6" id="KW-1015">Disulfide bond</keyword>
<dbReference type="GO" id="GO:0005543">
    <property type="term" value="F:phospholipid binding"/>
    <property type="evidence" value="ECO:0007669"/>
    <property type="project" value="TreeGrafter"/>
</dbReference>
<comment type="subcellular location">
    <subcellularLocation>
        <location evidence="1 8">Secreted</location>
    </subcellularLocation>
</comment>
<comment type="catalytic activity">
    <reaction evidence="8">
        <text>a 1,2-diacyl-sn-glycero-3-phosphocholine + H2O = a 1-acyl-sn-glycero-3-phosphocholine + a fatty acid + H(+)</text>
        <dbReference type="Rhea" id="RHEA:15801"/>
        <dbReference type="ChEBI" id="CHEBI:15377"/>
        <dbReference type="ChEBI" id="CHEBI:15378"/>
        <dbReference type="ChEBI" id="CHEBI:28868"/>
        <dbReference type="ChEBI" id="CHEBI:57643"/>
        <dbReference type="ChEBI" id="CHEBI:58168"/>
        <dbReference type="EC" id="3.1.1.4"/>
    </reaction>
</comment>
<evidence type="ECO:0000256" key="2">
    <source>
        <dbReference type="ARBA" id="ARBA00022525"/>
    </source>
</evidence>
<evidence type="ECO:0000256" key="5">
    <source>
        <dbReference type="PIRSR" id="PIRSR601211-2"/>
    </source>
</evidence>
<evidence type="ECO:0000259" key="10">
    <source>
        <dbReference type="SMART" id="SM00085"/>
    </source>
</evidence>
<dbReference type="GO" id="GO:0005576">
    <property type="term" value="C:extracellular region"/>
    <property type="evidence" value="ECO:0007669"/>
    <property type="project" value="UniProtKB-SubCell"/>
</dbReference>
<keyword evidence="8" id="KW-0378">Hydrolase</keyword>
<dbReference type="InterPro" id="IPR036444">
    <property type="entry name" value="PLipase_A2_dom_sf"/>
</dbReference>
<feature type="binding site" evidence="5">
    <location>
        <position position="98"/>
    </location>
    <ligand>
        <name>Ca(2+)</name>
        <dbReference type="ChEBI" id="CHEBI:29108"/>
    </ligand>
</feature>
<evidence type="ECO:0000256" key="3">
    <source>
        <dbReference type="ARBA" id="ARBA00023157"/>
    </source>
</evidence>
<organism evidence="11">
    <name type="scientific">Phallusia mammillata</name>
    <dbReference type="NCBI Taxonomy" id="59560"/>
    <lineage>
        <taxon>Eukaryota</taxon>
        <taxon>Metazoa</taxon>
        <taxon>Chordata</taxon>
        <taxon>Tunicata</taxon>
        <taxon>Ascidiacea</taxon>
        <taxon>Phlebobranchia</taxon>
        <taxon>Ascidiidae</taxon>
        <taxon>Phallusia</taxon>
    </lineage>
</organism>
<name>A0A6F9DP58_9ASCI</name>
<dbReference type="GO" id="GO:0006644">
    <property type="term" value="P:phospholipid metabolic process"/>
    <property type="evidence" value="ECO:0007669"/>
    <property type="project" value="InterPro"/>
</dbReference>
<comment type="cofactor">
    <cofactor evidence="5">
        <name>Ca(2+)</name>
        <dbReference type="ChEBI" id="CHEBI:29108"/>
    </cofactor>
    <text evidence="5">Binds 1 Ca(2+) ion per subunit.</text>
</comment>
<dbReference type="InterPro" id="IPR016090">
    <property type="entry name" value="PLA2-like_dom"/>
</dbReference>
<feature type="compositionally biased region" description="Basic and acidic residues" evidence="9">
    <location>
        <begin position="263"/>
        <end position="274"/>
    </location>
</feature>
<keyword evidence="5" id="KW-0479">Metal-binding</keyword>
<feature type="region of interest" description="Disordered" evidence="9">
    <location>
        <begin position="325"/>
        <end position="348"/>
    </location>
</feature>
<dbReference type="SUPFAM" id="SSF48619">
    <property type="entry name" value="Phospholipase A2, PLA2"/>
    <property type="match status" value="1"/>
</dbReference>
<dbReference type="GO" id="GO:0005509">
    <property type="term" value="F:calcium ion binding"/>
    <property type="evidence" value="ECO:0007669"/>
    <property type="project" value="InterPro"/>
</dbReference>
<gene>
    <name evidence="11" type="primary">Pla2g4a</name>
</gene>
<dbReference type="Pfam" id="PF00068">
    <property type="entry name" value="Phospholip_A2_1"/>
    <property type="match status" value="1"/>
</dbReference>
<feature type="region of interest" description="Disordered" evidence="9">
    <location>
        <begin position="263"/>
        <end position="312"/>
    </location>
</feature>
<dbReference type="InterPro" id="IPR001211">
    <property type="entry name" value="PLA2"/>
</dbReference>
<dbReference type="EC" id="3.1.1.4" evidence="8"/>
<feature type="region of interest" description="Disordered" evidence="9">
    <location>
        <begin position="218"/>
        <end position="239"/>
    </location>
</feature>
<evidence type="ECO:0000256" key="8">
    <source>
        <dbReference type="RuleBase" id="RU361236"/>
    </source>
</evidence>
<dbReference type="SMART" id="SM00085">
    <property type="entry name" value="PA2c"/>
    <property type="match status" value="1"/>
</dbReference>
<feature type="compositionally biased region" description="Polar residues" evidence="9">
    <location>
        <begin position="218"/>
        <end position="235"/>
    </location>
</feature>
<feature type="active site" evidence="4">
    <location>
        <position position="97"/>
    </location>
</feature>
<feature type="compositionally biased region" description="Polar residues" evidence="9">
    <location>
        <begin position="275"/>
        <end position="310"/>
    </location>
</feature>
<dbReference type="PROSITE" id="PS00118">
    <property type="entry name" value="PA2_HIS"/>
    <property type="match status" value="1"/>
</dbReference>
<evidence type="ECO:0000256" key="4">
    <source>
        <dbReference type="PIRSR" id="PIRSR601211-1"/>
    </source>
</evidence>
<comment type="similarity">
    <text evidence="7">Belongs to the phospholipase A2 family.</text>
</comment>
<dbReference type="Gene3D" id="1.20.90.10">
    <property type="entry name" value="Phospholipase A2 domain"/>
    <property type="match status" value="1"/>
</dbReference>
<dbReference type="GO" id="GO:0016042">
    <property type="term" value="P:lipid catabolic process"/>
    <property type="evidence" value="ECO:0007669"/>
    <property type="project" value="InterPro"/>
</dbReference>
<dbReference type="PANTHER" id="PTHR11716:SF51">
    <property type="entry name" value="PHOSPHOLIPASE A2"/>
    <property type="match status" value="1"/>
</dbReference>
<dbReference type="PRINTS" id="PR00389">
    <property type="entry name" value="PHPHLIPASEA2"/>
</dbReference>
<feature type="disulfide bond" evidence="6">
    <location>
        <begin position="93"/>
        <end position="157"/>
    </location>
</feature>
<evidence type="ECO:0000256" key="1">
    <source>
        <dbReference type="ARBA" id="ARBA00004613"/>
    </source>
</evidence>
<dbReference type="CDD" id="cd00125">
    <property type="entry name" value="PLA2c"/>
    <property type="match status" value="1"/>
</dbReference>
<dbReference type="PANTHER" id="PTHR11716">
    <property type="entry name" value="PHOSPHOLIPASE A2 FAMILY MEMBER"/>
    <property type="match status" value="1"/>
</dbReference>
<dbReference type="EMBL" id="LR789057">
    <property type="protein sequence ID" value="CAB3264919.1"/>
    <property type="molecule type" value="mRNA"/>
</dbReference>
<feature type="compositionally biased region" description="Basic and acidic residues" evidence="9">
    <location>
        <begin position="327"/>
        <end position="348"/>
    </location>
</feature>
<feature type="disulfide bond" evidence="6">
    <location>
        <begin position="137"/>
        <end position="148"/>
    </location>
</feature>